<dbReference type="AlphaFoldDB" id="A0A151KUQ3"/>
<evidence type="ECO:0000313" key="2">
    <source>
        <dbReference type="Proteomes" id="UP000075346"/>
    </source>
</evidence>
<gene>
    <name evidence="1" type="ORF">ATY37_19960</name>
</gene>
<organism evidence="1 2">
    <name type="scientific">Vibrio cidicii</name>
    <dbReference type="NCBI Taxonomy" id="1763883"/>
    <lineage>
        <taxon>Bacteria</taxon>
        <taxon>Pseudomonadati</taxon>
        <taxon>Pseudomonadota</taxon>
        <taxon>Gammaproteobacteria</taxon>
        <taxon>Vibrionales</taxon>
        <taxon>Vibrionaceae</taxon>
        <taxon>Vibrio</taxon>
    </lineage>
</organism>
<name>A0A151KUQ3_9VIBR</name>
<proteinExistence type="predicted"/>
<evidence type="ECO:0000313" key="1">
    <source>
        <dbReference type="EMBL" id="KYN85390.1"/>
    </source>
</evidence>
<protein>
    <submittedName>
        <fullName evidence="1">Uncharacterized protein</fullName>
    </submittedName>
</protein>
<dbReference type="EMBL" id="LOBR01000069">
    <property type="protein sequence ID" value="KYN85390.1"/>
    <property type="molecule type" value="Genomic_DNA"/>
</dbReference>
<dbReference type="Proteomes" id="UP000075346">
    <property type="component" value="Unassembled WGS sequence"/>
</dbReference>
<sequence length="101" mass="11019">MGIGSNYYVEVAEEEYREALREEIARDAAVFVVEGIDRASSLKAAREIIEAQQEAISSGAYDEDENGVIRFHDSSIESPVTPLGKESQVNAIAAELIDSID</sequence>
<accession>A0A151KUQ3</accession>
<comment type="caution">
    <text evidence="1">The sequence shown here is derived from an EMBL/GenBank/DDBJ whole genome shotgun (WGS) entry which is preliminary data.</text>
</comment>
<dbReference type="RefSeq" id="WP_061897655.1">
    <property type="nucleotide sequence ID" value="NZ_LOBR01000069.1"/>
</dbReference>
<reference evidence="2" key="1">
    <citation type="submission" date="2015-12" db="EMBL/GenBank/DDBJ databases">
        <authorList>
            <person name="Shamseldin A."/>
            <person name="Moawad H."/>
            <person name="Abd El-Rahim W.M."/>
            <person name="Sadowsky M.J."/>
        </authorList>
    </citation>
    <scope>NUCLEOTIDE SEQUENCE [LARGE SCALE GENOMIC DNA]</scope>
    <source>
        <strain evidence="2">2538-88</strain>
    </source>
</reference>